<dbReference type="AlphaFoldDB" id="A0A930L4W3"/>
<comment type="caution">
    <text evidence="1">The sequence shown here is derived from an EMBL/GenBank/DDBJ whole genome shotgun (WGS) entry which is preliminary data.</text>
</comment>
<dbReference type="EMBL" id="JABZXL010000020">
    <property type="protein sequence ID" value="MBF1659607.1"/>
    <property type="molecule type" value="Genomic_DNA"/>
</dbReference>
<evidence type="ECO:0000313" key="2">
    <source>
        <dbReference type="Proteomes" id="UP000713964"/>
    </source>
</evidence>
<evidence type="ECO:0000313" key="1">
    <source>
        <dbReference type="EMBL" id="MBF1659607.1"/>
    </source>
</evidence>
<protein>
    <submittedName>
        <fullName evidence="1">Uncharacterized protein</fullName>
    </submittedName>
</protein>
<sequence>MTDTTYHGFETTYDAALSIDMTTDWAMSMDESTAQLIEVRAAAAHLSTADWGDDLATLQAYVARREVLEGAYWERAYRGEDLCDLGR</sequence>
<reference evidence="1" key="1">
    <citation type="submission" date="2020-04" db="EMBL/GenBank/DDBJ databases">
        <title>Deep metagenomics examines the oral microbiome during advanced dental caries in children, revealing novel taxa and co-occurrences with host molecules.</title>
        <authorList>
            <person name="Baker J.L."/>
            <person name="Morton J.T."/>
            <person name="Dinis M."/>
            <person name="Alvarez R."/>
            <person name="Tran N.C."/>
            <person name="Knight R."/>
            <person name="Edlund A."/>
        </authorList>
    </citation>
    <scope>NUCLEOTIDE SEQUENCE</scope>
    <source>
        <strain evidence="1">JCVI_29_bin.11</strain>
    </source>
</reference>
<accession>A0A930L4W3</accession>
<name>A0A930L4W3_9MICC</name>
<gene>
    <name evidence="1" type="ORF">HXO58_07210</name>
</gene>
<dbReference type="Proteomes" id="UP000713964">
    <property type="component" value="Unassembled WGS sequence"/>
</dbReference>
<proteinExistence type="predicted"/>
<organism evidence="1 2">
    <name type="scientific">Rothia mucilaginosa</name>
    <dbReference type="NCBI Taxonomy" id="43675"/>
    <lineage>
        <taxon>Bacteria</taxon>
        <taxon>Bacillati</taxon>
        <taxon>Actinomycetota</taxon>
        <taxon>Actinomycetes</taxon>
        <taxon>Micrococcales</taxon>
        <taxon>Micrococcaceae</taxon>
        <taxon>Rothia</taxon>
    </lineage>
</organism>